<keyword evidence="5 10" id="KW-1133">Transmembrane helix</keyword>
<keyword evidence="6 10" id="KW-0443">Lipid metabolism</keyword>
<evidence type="ECO:0000256" key="1">
    <source>
        <dbReference type="ARBA" id="ARBA00022475"/>
    </source>
</evidence>
<evidence type="ECO:0000313" key="12">
    <source>
        <dbReference type="Proteomes" id="UP001589628"/>
    </source>
</evidence>
<proteinExistence type="inferred from homology"/>
<gene>
    <name evidence="10 11" type="primary">plsY</name>
    <name evidence="11" type="ORF">ACFFLH_12465</name>
</gene>
<keyword evidence="2 10" id="KW-0444">Lipid biosynthesis</keyword>
<keyword evidence="4 10" id="KW-0812">Transmembrane</keyword>
<evidence type="ECO:0000256" key="7">
    <source>
        <dbReference type="ARBA" id="ARBA00023136"/>
    </source>
</evidence>
<evidence type="ECO:0000256" key="10">
    <source>
        <dbReference type="HAMAP-Rule" id="MF_01043"/>
    </source>
</evidence>
<evidence type="ECO:0000256" key="8">
    <source>
        <dbReference type="ARBA" id="ARBA00023209"/>
    </source>
</evidence>
<keyword evidence="1 10" id="KW-1003">Cell membrane</keyword>
<dbReference type="PANTHER" id="PTHR30309:SF0">
    <property type="entry name" value="GLYCEROL-3-PHOSPHATE ACYLTRANSFERASE-RELATED"/>
    <property type="match status" value="1"/>
</dbReference>
<dbReference type="PANTHER" id="PTHR30309">
    <property type="entry name" value="INNER MEMBRANE PROTEIN YGIH"/>
    <property type="match status" value="1"/>
</dbReference>
<reference evidence="11 12" key="1">
    <citation type="submission" date="2024-09" db="EMBL/GenBank/DDBJ databases">
        <authorList>
            <person name="Sun Q."/>
            <person name="Mori K."/>
        </authorList>
    </citation>
    <scope>NUCLEOTIDE SEQUENCE [LARGE SCALE GENOMIC DNA]</scope>
    <source>
        <strain evidence="11 12">ATCC 51285</strain>
    </source>
</reference>
<keyword evidence="12" id="KW-1185">Reference proteome</keyword>
<dbReference type="EMBL" id="JBHLZN010000004">
    <property type="protein sequence ID" value="MFB9887225.1"/>
    <property type="molecule type" value="Genomic_DNA"/>
</dbReference>
<evidence type="ECO:0000256" key="9">
    <source>
        <dbReference type="ARBA" id="ARBA00023264"/>
    </source>
</evidence>
<dbReference type="InterPro" id="IPR003811">
    <property type="entry name" value="G3P_acylTferase_PlsY"/>
</dbReference>
<dbReference type="Proteomes" id="UP001589628">
    <property type="component" value="Unassembled WGS sequence"/>
</dbReference>
<evidence type="ECO:0000256" key="3">
    <source>
        <dbReference type="ARBA" id="ARBA00022679"/>
    </source>
</evidence>
<feature type="transmembrane region" description="Helical" evidence="10">
    <location>
        <begin position="117"/>
        <end position="138"/>
    </location>
</feature>
<evidence type="ECO:0000313" key="11">
    <source>
        <dbReference type="EMBL" id="MFB9887225.1"/>
    </source>
</evidence>
<comment type="caution">
    <text evidence="10">Lacks conserved residue(s) required for the propagation of feature annotation.</text>
</comment>
<keyword evidence="3 10" id="KW-0808">Transferase</keyword>
<comment type="function">
    <text evidence="10">Catalyzes the transfer of an acyl group from acyl-phosphate (acyl-PO(4)) to glycerol-3-phosphate (G3P) to form lysophosphatidic acid (LPA). This enzyme utilizes acyl-phosphate as fatty acyl donor, but not acyl-CoA or acyl-ACP.</text>
</comment>
<comment type="pathway">
    <text evidence="10">Lipid metabolism; phospholipid metabolism.</text>
</comment>
<comment type="subunit">
    <text evidence="10">Probably interacts with PlsX.</text>
</comment>
<accession>A0ABV5ZD66</accession>
<comment type="subcellular location">
    <subcellularLocation>
        <location evidence="10">Cell membrane</location>
        <topology evidence="10">Multi-pass membrane protein</topology>
    </subcellularLocation>
</comment>
<name>A0ABV5ZD66_9GAMM</name>
<comment type="similarity">
    <text evidence="10">Belongs to the PlsY family.</text>
</comment>
<sequence length="194" mass="20632">MEVNATLGSALLLMLLAYLIGSVNSAILVCRAFKLGDPRQQGSGNPGATNVLRLGGRGAALITLLGDVGKGALPTWLALTQHFAAEAVALVALAAVLGHLYPVFFQFQGGKGVATTFGALILIELSLALSLLVLWLGANRIFHRSAAGALCAALATPALSYWLSPDYWQIFSLLSLIVIWRHRSNIRRWLAQAD</sequence>
<dbReference type="Pfam" id="PF02660">
    <property type="entry name" value="G3P_acyltransf"/>
    <property type="match status" value="1"/>
</dbReference>
<evidence type="ECO:0000256" key="6">
    <source>
        <dbReference type="ARBA" id="ARBA00023098"/>
    </source>
</evidence>
<dbReference type="NCBIfam" id="TIGR00023">
    <property type="entry name" value="glycerol-3-phosphate 1-O-acyltransferase PlsY"/>
    <property type="match status" value="1"/>
</dbReference>
<keyword evidence="7 10" id="KW-0472">Membrane</keyword>
<evidence type="ECO:0000256" key="2">
    <source>
        <dbReference type="ARBA" id="ARBA00022516"/>
    </source>
</evidence>
<organism evidence="11 12">
    <name type="scientific">Balneatrix alpica</name>
    <dbReference type="NCBI Taxonomy" id="75684"/>
    <lineage>
        <taxon>Bacteria</taxon>
        <taxon>Pseudomonadati</taxon>
        <taxon>Pseudomonadota</taxon>
        <taxon>Gammaproteobacteria</taxon>
        <taxon>Oceanospirillales</taxon>
        <taxon>Balneatrichaceae</taxon>
        <taxon>Balneatrix</taxon>
    </lineage>
</organism>
<protein>
    <recommendedName>
        <fullName evidence="10">Glycerol-3-phosphate acyltransferase</fullName>
    </recommendedName>
    <alternativeName>
        <fullName evidence="10">Acyl-PO4 G3P acyltransferase</fullName>
    </alternativeName>
    <alternativeName>
        <fullName evidence="10">Acyl-phosphate--glycerol-3-phosphate acyltransferase</fullName>
    </alternativeName>
    <alternativeName>
        <fullName evidence="10">G3P acyltransferase</fullName>
        <shortName evidence="10">GPAT</shortName>
        <ecNumber evidence="10">2.3.1.275</ecNumber>
    </alternativeName>
    <alternativeName>
        <fullName evidence="10">Lysophosphatidic acid synthase</fullName>
        <shortName evidence="10">LPA synthase</shortName>
    </alternativeName>
</protein>
<dbReference type="RefSeq" id="WP_027314183.1">
    <property type="nucleotide sequence ID" value="NZ_JAUESS010000004.1"/>
</dbReference>
<keyword evidence="11" id="KW-0012">Acyltransferase</keyword>
<feature type="transmembrane region" description="Helical" evidence="10">
    <location>
        <begin position="83"/>
        <end position="105"/>
    </location>
</feature>
<keyword evidence="8 10" id="KW-0594">Phospholipid biosynthesis</keyword>
<feature type="transmembrane region" description="Helical" evidence="10">
    <location>
        <begin position="158"/>
        <end position="180"/>
    </location>
</feature>
<dbReference type="HAMAP" id="MF_01043">
    <property type="entry name" value="PlsY"/>
    <property type="match status" value="1"/>
</dbReference>
<comment type="catalytic activity">
    <reaction evidence="10">
        <text>an acyl phosphate + sn-glycerol 3-phosphate = a 1-acyl-sn-glycero-3-phosphate + phosphate</text>
        <dbReference type="Rhea" id="RHEA:34075"/>
        <dbReference type="ChEBI" id="CHEBI:43474"/>
        <dbReference type="ChEBI" id="CHEBI:57597"/>
        <dbReference type="ChEBI" id="CHEBI:57970"/>
        <dbReference type="ChEBI" id="CHEBI:59918"/>
        <dbReference type="EC" id="2.3.1.275"/>
    </reaction>
</comment>
<comment type="caution">
    <text evidence="11">The sequence shown here is derived from an EMBL/GenBank/DDBJ whole genome shotgun (WGS) entry which is preliminary data.</text>
</comment>
<dbReference type="GO" id="GO:0004366">
    <property type="term" value="F:glycerol-3-phosphate O-acyltransferase activity"/>
    <property type="evidence" value="ECO:0007669"/>
    <property type="project" value="UniProtKB-EC"/>
</dbReference>
<dbReference type="SMART" id="SM01207">
    <property type="entry name" value="G3P_acyltransf"/>
    <property type="match status" value="1"/>
</dbReference>
<evidence type="ECO:0000256" key="4">
    <source>
        <dbReference type="ARBA" id="ARBA00022692"/>
    </source>
</evidence>
<keyword evidence="9 10" id="KW-1208">Phospholipid metabolism</keyword>
<dbReference type="EC" id="2.3.1.275" evidence="10"/>
<evidence type="ECO:0000256" key="5">
    <source>
        <dbReference type="ARBA" id="ARBA00022989"/>
    </source>
</evidence>